<sequence>MQYTVDSGQFDSSWDSFTAVFSKTGISLVLFGIYVNLFWLSIYTLARRRGIPRQDFLIAASSAMAVMALMQIAVGVAQIALATRFLQESVRHAASNPPQSMQTLQAVSNELLTINVAATDIFFMYRCYVVWGYQRKVLILPTLLMLATLGTATIGSLSCEIPAAVIPCGPATATNIVLTTLTAGRILWVSRQPAPLGLSETNQSCYKRAIRIILESGALYCVATIFLLIAASKNSLQAFDVGYAMGQQAVASSQNIIPTFTLVYVGLQGTADGLQIGSDPKHLSV</sequence>
<protein>
    <submittedName>
        <fullName evidence="2">Uncharacterized protein</fullName>
    </submittedName>
</protein>
<feature type="transmembrane region" description="Helical" evidence="1">
    <location>
        <begin position="57"/>
        <end position="86"/>
    </location>
</feature>
<dbReference type="EMBL" id="JACAZH010000029">
    <property type="protein sequence ID" value="KAF7340761.1"/>
    <property type="molecule type" value="Genomic_DNA"/>
</dbReference>
<keyword evidence="1" id="KW-1133">Transmembrane helix</keyword>
<keyword evidence="3" id="KW-1185">Reference proteome</keyword>
<dbReference type="Proteomes" id="UP000623467">
    <property type="component" value="Unassembled WGS sequence"/>
</dbReference>
<organism evidence="2 3">
    <name type="scientific">Mycena sanguinolenta</name>
    <dbReference type="NCBI Taxonomy" id="230812"/>
    <lineage>
        <taxon>Eukaryota</taxon>
        <taxon>Fungi</taxon>
        <taxon>Dikarya</taxon>
        <taxon>Basidiomycota</taxon>
        <taxon>Agaricomycotina</taxon>
        <taxon>Agaricomycetes</taxon>
        <taxon>Agaricomycetidae</taxon>
        <taxon>Agaricales</taxon>
        <taxon>Marasmiineae</taxon>
        <taxon>Mycenaceae</taxon>
        <taxon>Mycena</taxon>
    </lineage>
</organism>
<accession>A0A8H6XHR9</accession>
<feature type="transmembrane region" description="Helical" evidence="1">
    <location>
        <begin position="20"/>
        <end position="45"/>
    </location>
</feature>
<evidence type="ECO:0000313" key="3">
    <source>
        <dbReference type="Proteomes" id="UP000623467"/>
    </source>
</evidence>
<name>A0A8H6XHR9_9AGAR</name>
<evidence type="ECO:0000256" key="1">
    <source>
        <dbReference type="SAM" id="Phobius"/>
    </source>
</evidence>
<feature type="transmembrane region" description="Helical" evidence="1">
    <location>
        <begin position="209"/>
        <end position="231"/>
    </location>
</feature>
<gene>
    <name evidence="2" type="ORF">MSAN_02104700</name>
</gene>
<dbReference type="OrthoDB" id="3019750at2759"/>
<keyword evidence="1" id="KW-0812">Transmembrane</keyword>
<feature type="transmembrane region" description="Helical" evidence="1">
    <location>
        <begin position="106"/>
        <end position="125"/>
    </location>
</feature>
<proteinExistence type="predicted"/>
<feature type="transmembrane region" description="Helical" evidence="1">
    <location>
        <begin position="164"/>
        <end position="188"/>
    </location>
</feature>
<dbReference type="AlphaFoldDB" id="A0A8H6XHR9"/>
<evidence type="ECO:0000313" key="2">
    <source>
        <dbReference type="EMBL" id="KAF7340761.1"/>
    </source>
</evidence>
<keyword evidence="1" id="KW-0472">Membrane</keyword>
<feature type="transmembrane region" description="Helical" evidence="1">
    <location>
        <begin position="137"/>
        <end position="158"/>
    </location>
</feature>
<reference evidence="2" key="1">
    <citation type="submission" date="2020-05" db="EMBL/GenBank/DDBJ databases">
        <title>Mycena genomes resolve the evolution of fungal bioluminescence.</title>
        <authorList>
            <person name="Tsai I.J."/>
        </authorList>
    </citation>
    <scope>NUCLEOTIDE SEQUENCE</scope>
    <source>
        <strain evidence="2">160909Yilan</strain>
    </source>
</reference>
<comment type="caution">
    <text evidence="2">The sequence shown here is derived from an EMBL/GenBank/DDBJ whole genome shotgun (WGS) entry which is preliminary data.</text>
</comment>